<evidence type="ECO:0000256" key="1">
    <source>
        <dbReference type="SAM" id="MobiDB-lite"/>
    </source>
</evidence>
<protein>
    <submittedName>
        <fullName evidence="2">Uncharacterized protein</fullName>
    </submittedName>
</protein>
<dbReference type="STRING" id="47427.A0A2H3E6D4"/>
<proteinExistence type="predicted"/>
<keyword evidence="3" id="KW-1185">Reference proteome</keyword>
<gene>
    <name evidence="2" type="ORF">ARMGADRAFT_1024090</name>
</gene>
<dbReference type="OrthoDB" id="508139at2759"/>
<feature type="compositionally biased region" description="Acidic residues" evidence="1">
    <location>
        <begin position="563"/>
        <end position="585"/>
    </location>
</feature>
<dbReference type="InterPro" id="IPR036770">
    <property type="entry name" value="Ankyrin_rpt-contain_sf"/>
</dbReference>
<feature type="region of interest" description="Disordered" evidence="1">
    <location>
        <begin position="562"/>
        <end position="585"/>
    </location>
</feature>
<name>A0A2H3E6D4_ARMGA</name>
<dbReference type="OMA" id="AMDMESE"/>
<organism evidence="2 3">
    <name type="scientific">Armillaria gallica</name>
    <name type="common">Bulbous honey fungus</name>
    <name type="synonym">Armillaria bulbosa</name>
    <dbReference type="NCBI Taxonomy" id="47427"/>
    <lineage>
        <taxon>Eukaryota</taxon>
        <taxon>Fungi</taxon>
        <taxon>Dikarya</taxon>
        <taxon>Basidiomycota</taxon>
        <taxon>Agaricomycotina</taxon>
        <taxon>Agaricomycetes</taxon>
        <taxon>Agaricomycetidae</taxon>
        <taxon>Agaricales</taxon>
        <taxon>Marasmiineae</taxon>
        <taxon>Physalacriaceae</taxon>
        <taxon>Armillaria</taxon>
    </lineage>
</organism>
<dbReference type="CDD" id="cd04301">
    <property type="entry name" value="NAT_SF"/>
    <property type="match status" value="1"/>
</dbReference>
<evidence type="ECO:0000313" key="2">
    <source>
        <dbReference type="EMBL" id="PBL02962.1"/>
    </source>
</evidence>
<accession>A0A2H3E6D4</accession>
<dbReference type="SUPFAM" id="SSF48403">
    <property type="entry name" value="Ankyrin repeat"/>
    <property type="match status" value="1"/>
</dbReference>
<evidence type="ECO:0000313" key="3">
    <source>
        <dbReference type="Proteomes" id="UP000217790"/>
    </source>
</evidence>
<dbReference type="InParanoid" id="A0A2H3E6D4"/>
<dbReference type="AlphaFoldDB" id="A0A2H3E6D4"/>
<dbReference type="EMBL" id="KZ293645">
    <property type="protein sequence ID" value="PBL02962.1"/>
    <property type="molecule type" value="Genomic_DNA"/>
</dbReference>
<dbReference type="SUPFAM" id="SSF55729">
    <property type="entry name" value="Acyl-CoA N-acyltransferases (Nat)"/>
    <property type="match status" value="1"/>
</dbReference>
<dbReference type="InterPro" id="IPR016181">
    <property type="entry name" value="Acyl_CoA_acyltransferase"/>
</dbReference>
<dbReference type="Gene3D" id="1.25.40.20">
    <property type="entry name" value="Ankyrin repeat-containing domain"/>
    <property type="match status" value="1"/>
</dbReference>
<sequence length="585" mass="66760">MSISLSEITTTFKVKPTIETSWLMKSIRIKVAHPIHGSVGSLYALHIFRSRCSNRFLEAMDMESEEMNAFGTTLFDKFGRIKPHIVTKGYRSGTGCWAEELNEGQIIYLTHIDVTEKVWGLLSVEYQRQGIGSLLLNKLFDSEHVKDEDFVMCWPFPISREKSDDPGLFSFFRKNNFRRVGRTKFFGYSPLPHHPSRLIQPENDAGYVGDGFCAPSPTEEELKIHGPDFVRNQREENFPLHYSIVNTMTPAIANTIQSFFDKDPLSISCPDPDGLRPIFIATASQNIHAVRRLLELGVSHDLFNYENGDGLTPLEILQGSMRSLREFSETLLPCWNGYPESSLRIEYLLKNAMNISVDGLSHDEYVSRNKYGCTCGRCGAGWLSPRMRFQLSCQAGFFRDMMPENLEFFTPRQVIDIRTLLLDVASDYLPLQLHSSLYRTFYAGYISVFGALYDLLQNSNAPFSLDKVNQVARNDISTNFYFQRGGKVEYALDAITDGALDQSWLGDGEFHAMFDNDKDYMALPKCANDLEFQLVRDMLGLTADRPWGPYNGRRNYDPFEMYVDSEDEDEGEDGDNSEDEESMLF</sequence>
<dbReference type="Proteomes" id="UP000217790">
    <property type="component" value="Unassembled WGS sequence"/>
</dbReference>
<reference evidence="3" key="1">
    <citation type="journal article" date="2017" name="Nat. Ecol. Evol.">
        <title>Genome expansion and lineage-specific genetic innovations in the forest pathogenic fungi Armillaria.</title>
        <authorList>
            <person name="Sipos G."/>
            <person name="Prasanna A.N."/>
            <person name="Walter M.C."/>
            <person name="O'Connor E."/>
            <person name="Balint B."/>
            <person name="Krizsan K."/>
            <person name="Kiss B."/>
            <person name="Hess J."/>
            <person name="Varga T."/>
            <person name="Slot J."/>
            <person name="Riley R."/>
            <person name="Boka B."/>
            <person name="Rigling D."/>
            <person name="Barry K."/>
            <person name="Lee J."/>
            <person name="Mihaltcheva S."/>
            <person name="LaButti K."/>
            <person name="Lipzen A."/>
            <person name="Waldron R."/>
            <person name="Moloney N.M."/>
            <person name="Sperisen C."/>
            <person name="Kredics L."/>
            <person name="Vagvoelgyi C."/>
            <person name="Patrignani A."/>
            <person name="Fitzpatrick D."/>
            <person name="Nagy I."/>
            <person name="Doyle S."/>
            <person name="Anderson J.B."/>
            <person name="Grigoriev I.V."/>
            <person name="Gueldener U."/>
            <person name="Muensterkoetter M."/>
            <person name="Nagy L.G."/>
        </authorList>
    </citation>
    <scope>NUCLEOTIDE SEQUENCE [LARGE SCALE GENOMIC DNA]</scope>
    <source>
        <strain evidence="3">Ar21-2</strain>
    </source>
</reference>